<reference evidence="2" key="1">
    <citation type="submission" date="2022-09" db="EMBL/GenBank/DDBJ databases">
        <title>Fusarium specimens isolated from Avocado Roots.</title>
        <authorList>
            <person name="Stajich J."/>
            <person name="Roper C."/>
            <person name="Heimlech-Rivalta G."/>
        </authorList>
    </citation>
    <scope>NUCLEOTIDE SEQUENCE</scope>
    <source>
        <strain evidence="2">CF00136</strain>
    </source>
</reference>
<proteinExistence type="predicted"/>
<comment type="caution">
    <text evidence="2">The sequence shown here is derived from an EMBL/GenBank/DDBJ whole genome shotgun (WGS) entry which is preliminary data.</text>
</comment>
<organism evidence="2 3">
    <name type="scientific">Fusarium torreyae</name>
    <dbReference type="NCBI Taxonomy" id="1237075"/>
    <lineage>
        <taxon>Eukaryota</taxon>
        <taxon>Fungi</taxon>
        <taxon>Dikarya</taxon>
        <taxon>Ascomycota</taxon>
        <taxon>Pezizomycotina</taxon>
        <taxon>Sordariomycetes</taxon>
        <taxon>Hypocreomycetidae</taxon>
        <taxon>Hypocreales</taxon>
        <taxon>Nectriaceae</taxon>
        <taxon>Fusarium</taxon>
    </lineage>
</organism>
<feature type="region of interest" description="Disordered" evidence="1">
    <location>
        <begin position="1"/>
        <end position="30"/>
    </location>
</feature>
<sequence length="64" mass="7536">MSLTGNVTPAPPDLDPEQLLTDNKHRRAPRPTDQVVMKEDDLTKMEKYWHIKKGQPLDWHSYHK</sequence>
<protein>
    <submittedName>
        <fullName evidence="2">Uncharacterized protein</fullName>
    </submittedName>
</protein>
<keyword evidence="3" id="KW-1185">Reference proteome</keyword>
<accession>A0A9W8SGW5</accession>
<dbReference type="EMBL" id="JAOQAZ010000001">
    <property type="protein sequence ID" value="KAJ4271992.1"/>
    <property type="molecule type" value="Genomic_DNA"/>
</dbReference>
<gene>
    <name evidence="2" type="ORF">NW762_000702</name>
</gene>
<dbReference type="AlphaFoldDB" id="A0A9W8SGW5"/>
<dbReference type="Proteomes" id="UP001152049">
    <property type="component" value="Unassembled WGS sequence"/>
</dbReference>
<name>A0A9W8SGW5_9HYPO</name>
<evidence type="ECO:0000313" key="3">
    <source>
        <dbReference type="Proteomes" id="UP001152049"/>
    </source>
</evidence>
<evidence type="ECO:0000256" key="1">
    <source>
        <dbReference type="SAM" id="MobiDB-lite"/>
    </source>
</evidence>
<evidence type="ECO:0000313" key="2">
    <source>
        <dbReference type="EMBL" id="KAJ4271992.1"/>
    </source>
</evidence>